<evidence type="ECO:0000313" key="2">
    <source>
        <dbReference type="Proteomes" id="UP001630127"/>
    </source>
</evidence>
<protein>
    <submittedName>
        <fullName evidence="1">Uncharacterized protein</fullName>
    </submittedName>
</protein>
<keyword evidence="2" id="KW-1185">Reference proteome</keyword>
<sequence>MKEEWLPYSMTPSLQSFSFTSNNVVRGLCLCHLDGATTSLGPSPTTIKTPPPDIAQLCLSPPTSLIHPDPRFVSSSLSHWISSNDSILGGVSGSGGVVLSGSSGVRVGMG</sequence>
<reference evidence="1 2" key="1">
    <citation type="submission" date="2024-11" db="EMBL/GenBank/DDBJ databases">
        <title>A near-complete genome assembly of Cinchona calisaya.</title>
        <authorList>
            <person name="Lian D.C."/>
            <person name="Zhao X.W."/>
            <person name="Wei L."/>
        </authorList>
    </citation>
    <scope>NUCLEOTIDE SEQUENCE [LARGE SCALE GENOMIC DNA]</scope>
    <source>
        <tissue evidence="1">Nenye</tissue>
    </source>
</reference>
<dbReference type="AlphaFoldDB" id="A0ABD3B1K4"/>
<dbReference type="Proteomes" id="UP001630127">
    <property type="component" value="Unassembled WGS sequence"/>
</dbReference>
<name>A0ABD3B1K4_9GENT</name>
<dbReference type="EMBL" id="JBJUIK010000001">
    <property type="protein sequence ID" value="KAL3537422.1"/>
    <property type="molecule type" value="Genomic_DNA"/>
</dbReference>
<gene>
    <name evidence="1" type="ORF">ACH5RR_000788</name>
</gene>
<comment type="caution">
    <text evidence="1">The sequence shown here is derived from an EMBL/GenBank/DDBJ whole genome shotgun (WGS) entry which is preliminary data.</text>
</comment>
<evidence type="ECO:0000313" key="1">
    <source>
        <dbReference type="EMBL" id="KAL3537422.1"/>
    </source>
</evidence>
<organism evidence="1 2">
    <name type="scientific">Cinchona calisaya</name>
    <dbReference type="NCBI Taxonomy" id="153742"/>
    <lineage>
        <taxon>Eukaryota</taxon>
        <taxon>Viridiplantae</taxon>
        <taxon>Streptophyta</taxon>
        <taxon>Embryophyta</taxon>
        <taxon>Tracheophyta</taxon>
        <taxon>Spermatophyta</taxon>
        <taxon>Magnoliopsida</taxon>
        <taxon>eudicotyledons</taxon>
        <taxon>Gunneridae</taxon>
        <taxon>Pentapetalae</taxon>
        <taxon>asterids</taxon>
        <taxon>lamiids</taxon>
        <taxon>Gentianales</taxon>
        <taxon>Rubiaceae</taxon>
        <taxon>Cinchonoideae</taxon>
        <taxon>Cinchoneae</taxon>
        <taxon>Cinchona</taxon>
    </lineage>
</organism>
<proteinExistence type="predicted"/>
<accession>A0ABD3B1K4</accession>